<dbReference type="AlphaFoldDB" id="A0A5S4H0B8"/>
<keyword evidence="4" id="KW-0804">Transcription</keyword>
<dbReference type="Pfam" id="PF03466">
    <property type="entry name" value="LysR_substrate"/>
    <property type="match status" value="1"/>
</dbReference>
<keyword evidence="7" id="KW-1185">Reference proteome</keyword>
<sequence>MIELDLRRLRFLREFEERGTLAAVAAALGYSPSTVSQQFALLEKEVGVRLLDKAGRGVRLTDAGHLLAQHARVLLSAAEAAEADLATLSGAIRGTVRAGGLQSAARRLLIPAVARMKADHPRVRVEIFELELEQSLPGLRLGAVDLVIGDEYDGHPRPRPAGLRFTLLLEEHLKIVLPAAHPLAQSGRSVAVTDLRSDIWAASAEGTGHHAMVVGTCRALGGYEPDLRHRSTDADVQLELVRAATAVALMPALTLPGNDPALAIRDIAESPLKRRLVAVTRDTPPTPALTALLAAVTDQVHNLDLEKPVRSTA</sequence>
<evidence type="ECO:0000259" key="5">
    <source>
        <dbReference type="PROSITE" id="PS50931"/>
    </source>
</evidence>
<dbReference type="Proteomes" id="UP000306628">
    <property type="component" value="Unassembled WGS sequence"/>
</dbReference>
<dbReference type="RefSeq" id="WP_138688549.1">
    <property type="nucleotide sequence ID" value="NZ_JBHSAZ010000026.1"/>
</dbReference>
<dbReference type="Gene3D" id="3.40.190.10">
    <property type="entry name" value="Periplasmic binding protein-like II"/>
    <property type="match status" value="2"/>
</dbReference>
<evidence type="ECO:0000256" key="1">
    <source>
        <dbReference type="ARBA" id="ARBA00009437"/>
    </source>
</evidence>
<dbReference type="PROSITE" id="PS50931">
    <property type="entry name" value="HTH_LYSR"/>
    <property type="match status" value="1"/>
</dbReference>
<evidence type="ECO:0000256" key="2">
    <source>
        <dbReference type="ARBA" id="ARBA00023015"/>
    </source>
</evidence>
<feature type="domain" description="HTH lysR-type" evidence="5">
    <location>
        <begin position="4"/>
        <end position="61"/>
    </location>
</feature>
<comment type="similarity">
    <text evidence="1">Belongs to the LysR transcriptional regulatory family.</text>
</comment>
<dbReference type="PANTHER" id="PTHR30346:SF29">
    <property type="entry name" value="LYSR SUBSTRATE-BINDING"/>
    <property type="match status" value="1"/>
</dbReference>
<dbReference type="SUPFAM" id="SSF46785">
    <property type="entry name" value="Winged helix' DNA-binding domain"/>
    <property type="match status" value="1"/>
</dbReference>
<dbReference type="SUPFAM" id="SSF53850">
    <property type="entry name" value="Periplasmic binding protein-like II"/>
    <property type="match status" value="1"/>
</dbReference>
<dbReference type="InterPro" id="IPR036390">
    <property type="entry name" value="WH_DNA-bd_sf"/>
</dbReference>
<dbReference type="PANTHER" id="PTHR30346">
    <property type="entry name" value="TRANSCRIPTIONAL DUAL REGULATOR HCAR-RELATED"/>
    <property type="match status" value="1"/>
</dbReference>
<organism evidence="6 7">
    <name type="scientific">Nonomuraea zeae</name>
    <dbReference type="NCBI Taxonomy" id="1642303"/>
    <lineage>
        <taxon>Bacteria</taxon>
        <taxon>Bacillati</taxon>
        <taxon>Actinomycetota</taxon>
        <taxon>Actinomycetes</taxon>
        <taxon>Streptosporangiales</taxon>
        <taxon>Streptosporangiaceae</taxon>
        <taxon>Nonomuraea</taxon>
    </lineage>
</organism>
<dbReference type="GO" id="GO:0032993">
    <property type="term" value="C:protein-DNA complex"/>
    <property type="evidence" value="ECO:0007669"/>
    <property type="project" value="TreeGrafter"/>
</dbReference>
<dbReference type="Gene3D" id="1.10.10.10">
    <property type="entry name" value="Winged helix-like DNA-binding domain superfamily/Winged helix DNA-binding domain"/>
    <property type="match status" value="1"/>
</dbReference>
<keyword evidence="2" id="KW-0805">Transcription regulation</keyword>
<dbReference type="OrthoDB" id="3636008at2"/>
<dbReference type="InterPro" id="IPR036388">
    <property type="entry name" value="WH-like_DNA-bd_sf"/>
</dbReference>
<dbReference type="InterPro" id="IPR000847">
    <property type="entry name" value="LysR_HTH_N"/>
</dbReference>
<dbReference type="InterPro" id="IPR005119">
    <property type="entry name" value="LysR_subst-bd"/>
</dbReference>
<evidence type="ECO:0000313" key="7">
    <source>
        <dbReference type="Proteomes" id="UP000306628"/>
    </source>
</evidence>
<proteinExistence type="inferred from homology"/>
<reference evidence="6 7" key="1">
    <citation type="submission" date="2019-05" db="EMBL/GenBank/DDBJ databases">
        <title>Draft genome sequence of Nonomuraea zeae DSM 100528.</title>
        <authorList>
            <person name="Saricaoglu S."/>
            <person name="Isik K."/>
        </authorList>
    </citation>
    <scope>NUCLEOTIDE SEQUENCE [LARGE SCALE GENOMIC DNA]</scope>
    <source>
        <strain evidence="6 7">DSM 100528</strain>
    </source>
</reference>
<name>A0A5S4H0B8_9ACTN</name>
<evidence type="ECO:0000256" key="4">
    <source>
        <dbReference type="ARBA" id="ARBA00023163"/>
    </source>
</evidence>
<dbReference type="Pfam" id="PF00126">
    <property type="entry name" value="HTH_1"/>
    <property type="match status" value="1"/>
</dbReference>
<dbReference type="EMBL" id="VCKX01000011">
    <property type="protein sequence ID" value="TMR38134.1"/>
    <property type="molecule type" value="Genomic_DNA"/>
</dbReference>
<keyword evidence="3" id="KW-0238">DNA-binding</keyword>
<evidence type="ECO:0000256" key="3">
    <source>
        <dbReference type="ARBA" id="ARBA00023125"/>
    </source>
</evidence>
<dbReference type="GO" id="GO:0003677">
    <property type="term" value="F:DNA binding"/>
    <property type="evidence" value="ECO:0007669"/>
    <property type="project" value="UniProtKB-KW"/>
</dbReference>
<accession>A0A5S4H0B8</accession>
<dbReference type="GO" id="GO:0003700">
    <property type="term" value="F:DNA-binding transcription factor activity"/>
    <property type="evidence" value="ECO:0007669"/>
    <property type="project" value="InterPro"/>
</dbReference>
<gene>
    <name evidence="6" type="ORF">ETD85_05755</name>
</gene>
<comment type="caution">
    <text evidence="6">The sequence shown here is derived from an EMBL/GenBank/DDBJ whole genome shotgun (WGS) entry which is preliminary data.</text>
</comment>
<evidence type="ECO:0000313" key="6">
    <source>
        <dbReference type="EMBL" id="TMR38134.1"/>
    </source>
</evidence>
<protein>
    <submittedName>
        <fullName evidence="6">LysR family transcriptional regulator</fullName>
    </submittedName>
</protein>